<dbReference type="Gene3D" id="3.30.70.2650">
    <property type="match status" value="1"/>
</dbReference>
<evidence type="ECO:0000259" key="1">
    <source>
        <dbReference type="Pfam" id="PF07848"/>
    </source>
</evidence>
<dbReference type="AlphaFoldDB" id="A0A1I4J1F9"/>
<protein>
    <submittedName>
        <fullName evidence="4">Transcriptional regulator, PaaX family</fullName>
    </submittedName>
</protein>
<dbReference type="STRING" id="504800.SAMN04488085_11412"/>
<dbReference type="PANTHER" id="PTHR30319:SF1">
    <property type="entry name" value="TRANSCRIPTIONAL REPRESSOR PAAX"/>
    <property type="match status" value="1"/>
</dbReference>
<dbReference type="InterPro" id="IPR048846">
    <property type="entry name" value="PaaX-like_central"/>
</dbReference>
<organism evidence="4 5">
    <name type="scientific">Geodermatophilus ruber</name>
    <dbReference type="NCBI Taxonomy" id="504800"/>
    <lineage>
        <taxon>Bacteria</taxon>
        <taxon>Bacillati</taxon>
        <taxon>Actinomycetota</taxon>
        <taxon>Actinomycetes</taxon>
        <taxon>Geodermatophilales</taxon>
        <taxon>Geodermatophilaceae</taxon>
        <taxon>Geodermatophilus</taxon>
    </lineage>
</organism>
<dbReference type="Gene3D" id="1.20.58.1460">
    <property type="match status" value="1"/>
</dbReference>
<dbReference type="OrthoDB" id="2270427at2"/>
<feature type="domain" description="Transcriptional repressor PaaX-like central Cas2-like" evidence="3">
    <location>
        <begin position="89"/>
        <end position="163"/>
    </location>
</feature>
<evidence type="ECO:0000259" key="2">
    <source>
        <dbReference type="Pfam" id="PF08223"/>
    </source>
</evidence>
<dbReference type="Pfam" id="PF08223">
    <property type="entry name" value="PaaX_C"/>
    <property type="match status" value="1"/>
</dbReference>
<name>A0A1I4J1F9_9ACTN</name>
<dbReference type="InterPro" id="IPR036388">
    <property type="entry name" value="WH-like_DNA-bd_sf"/>
</dbReference>
<dbReference type="InterPro" id="IPR013225">
    <property type="entry name" value="PaaX_C"/>
</dbReference>
<dbReference type="Pfam" id="PF20803">
    <property type="entry name" value="PaaX_M"/>
    <property type="match status" value="1"/>
</dbReference>
<dbReference type="PANTHER" id="PTHR30319">
    <property type="entry name" value="PHENYLACETIC ACID REGULATOR-RELATED TRANSCRIPTIONAL REPRESSOR"/>
    <property type="match status" value="1"/>
</dbReference>
<reference evidence="4 5" key="1">
    <citation type="submission" date="2016-10" db="EMBL/GenBank/DDBJ databases">
        <authorList>
            <person name="de Groot N.N."/>
        </authorList>
    </citation>
    <scope>NUCLEOTIDE SEQUENCE [LARGE SCALE GENOMIC DNA]</scope>
    <source>
        <strain evidence="4 5">DSM 45317</strain>
    </source>
</reference>
<dbReference type="EMBL" id="FOSW01000014">
    <property type="protein sequence ID" value="SFL60415.1"/>
    <property type="molecule type" value="Genomic_DNA"/>
</dbReference>
<dbReference type="InParanoid" id="A0A1I4J1F9"/>
<proteinExistence type="predicted"/>
<dbReference type="InterPro" id="IPR011965">
    <property type="entry name" value="PaaX_trns_reg"/>
</dbReference>
<dbReference type="Proteomes" id="UP000199152">
    <property type="component" value="Unassembled WGS sequence"/>
</dbReference>
<keyword evidence="5" id="KW-1185">Reference proteome</keyword>
<dbReference type="Pfam" id="PF07848">
    <property type="entry name" value="PaaX"/>
    <property type="match status" value="1"/>
</dbReference>
<dbReference type="GO" id="GO:0006351">
    <property type="term" value="P:DNA-templated transcription"/>
    <property type="evidence" value="ECO:0007669"/>
    <property type="project" value="InterPro"/>
</dbReference>
<evidence type="ECO:0000259" key="3">
    <source>
        <dbReference type="Pfam" id="PF20803"/>
    </source>
</evidence>
<feature type="domain" description="Transcriptional repressor PaaX-like N-terminal" evidence="1">
    <location>
        <begin position="6"/>
        <end position="67"/>
    </location>
</feature>
<dbReference type="RefSeq" id="WP_091328145.1">
    <property type="nucleotide sequence ID" value="NZ_FOSW01000014.1"/>
</dbReference>
<dbReference type="Gene3D" id="1.10.10.10">
    <property type="entry name" value="Winged helix-like DNA-binding domain superfamily/Winged helix DNA-binding domain"/>
    <property type="match status" value="1"/>
</dbReference>
<sequence length="283" mass="31086">MTVRDLVTDLFAEHIDAVTTEPVRLQALVELLRGFGVAEPTARMTTAALRREGWLAASRRGRETLYTPTEVLRGSVRGRSARLDECLGPWDGRWRVVIYTVPETDRSARERVRRTLTRHGFGPLAPATWVSPHRRALDDVRTELAGEPVSRLHLLTAQVAAETGGSDRELAARCWDLQGVAGAYRRQIDRLRAVLVGPPLAGPAALVTHLRALAEVRRTVLRDPLLPEALRPPGWPGAEMRLAWAEFCARLAEPARGHVAAVLAGSERIAVGADQRCTVDMSG</sequence>
<accession>A0A1I4J1F9</accession>
<evidence type="ECO:0000313" key="5">
    <source>
        <dbReference type="Proteomes" id="UP000199152"/>
    </source>
</evidence>
<feature type="domain" description="Transcriptional repressor PaaX-like C-terminal" evidence="2">
    <location>
        <begin position="175"/>
        <end position="260"/>
    </location>
</feature>
<gene>
    <name evidence="4" type="ORF">SAMN04488085_11412</name>
</gene>
<dbReference type="PIRSF" id="PIRSF020623">
    <property type="entry name" value="PaaX"/>
    <property type="match status" value="1"/>
</dbReference>
<dbReference type="InterPro" id="IPR012906">
    <property type="entry name" value="PaaX-like_N"/>
</dbReference>
<evidence type="ECO:0000313" key="4">
    <source>
        <dbReference type="EMBL" id="SFL60415.1"/>
    </source>
</evidence>